<comment type="subcellular location">
    <subcellularLocation>
        <location evidence="1">Cytoplasm</location>
        <location evidence="1">Cytoskeleton</location>
        <location evidence="1">Cilium axoneme</location>
    </subcellularLocation>
</comment>
<dbReference type="Gene3D" id="2.130.10.10">
    <property type="entry name" value="YVTN repeat-like/Quinoprotein amine dehydrogenase"/>
    <property type="match status" value="1"/>
</dbReference>
<dbReference type="SUPFAM" id="SSF50978">
    <property type="entry name" value="WD40 repeat-like"/>
    <property type="match status" value="1"/>
</dbReference>
<dbReference type="Proteomes" id="UP000887562">
    <property type="component" value="Unplaced"/>
</dbReference>
<comment type="similarity">
    <text evidence="8">Belongs to the CFAP43 family.</text>
</comment>
<protein>
    <recommendedName>
        <fullName evidence="9">Cilia- and flagella-associated protein 43</fullName>
    </recommendedName>
</protein>
<dbReference type="GO" id="GO:0005930">
    <property type="term" value="C:axoneme"/>
    <property type="evidence" value="ECO:0007669"/>
    <property type="project" value="UniProtKB-SubCell"/>
</dbReference>
<dbReference type="GO" id="GO:0003341">
    <property type="term" value="P:cilium movement"/>
    <property type="evidence" value="ECO:0007669"/>
    <property type="project" value="UniProtKB-ARBA"/>
</dbReference>
<dbReference type="PANTHER" id="PTHR14885">
    <property type="entry name" value="CILIA- AND FLAGELLA-ASSOCIATED PROTEIN 43-RELATED"/>
    <property type="match status" value="1"/>
</dbReference>
<evidence type="ECO:0000256" key="7">
    <source>
        <dbReference type="ARBA" id="ARBA00023273"/>
    </source>
</evidence>
<dbReference type="GO" id="GO:0060271">
    <property type="term" value="P:cilium assembly"/>
    <property type="evidence" value="ECO:0007669"/>
    <property type="project" value="TreeGrafter"/>
</dbReference>
<dbReference type="PANTHER" id="PTHR14885:SF1">
    <property type="entry name" value="CILIA- AND FLAGELLA-ASSOCIATED PROTEIN 43"/>
    <property type="match status" value="1"/>
</dbReference>
<sequence>KRKSIFNFGTCSERKTFANKTVPSRLGILYPIRNEYPNLGPGTYNMEVFASATQTHPYNTIAYNLYNRCCNTKRWSTSQRESRGTKDVPGPAEYQRDISALKSFKQNRYPFNQKCPRDLPEDPRGKDSPSVGTYDWFMKPRQFEWQRDTNLKPINLPQITFKSTVCANTDKSGNYLRFSCTGGDSLEYHYNGANETVLATHPIHPVLALAETNISAGKVVLIYFPDFQTKFIGTCITSIRDNTLAIWNYVKAELLIEAQLNFVCPDIFGFCPINENRIVGATERHIYAWTLESYGENHHLSCSETAVPRTDARIGFYEDPQDNLPLELIEQEENPTIYQPMREVVSGVLREAHDELQNYKDNAKRMKSISLTWTKEGFAVFGCRDGNLFMVDLDSMATGVIFSPNSLSTDVANKEQEAKEARMVLKAGDVDNLIYTMDGILCGGADGRLRCLDWSETRNADLPPVGLVAPTSLANQNLSSSFLSTIQRIALSKMNFLDEEVFATLKSDHNSIVHISACPNYQNFAILRKSGLVQVFQQDFSTEPIPNFSFKLVKEMRTNVSSFTGICGINIEDDPYFVTCNANGQVVLWRAETGEQTCCLEFASAATCMKAIPGLPLTAVGLQSGVLCVVYWVDRCTPRIMPAHQIFQSAIKDIYVDEKGDVLLVTGSEPNIYVISCEPRKEFQPIGYIIHENKIDSIAFARVHGDRIHCIILDKRKKSDRYTTATFFTLTDEILDDPTGHIYQNSYQLRDESLSMMSFKILLNISSAYLTVTDPNKKKDLSADESASMNSYKTPKEEAENSENEELKEEAKTTPKIILYSLTKGTNNSCVLVMIDLSKEIADQTSAYRQFTRSAQHQRRTYSIARDFSSRLQPFLQARSNARRSILGSASFEALSYRVPRPSINFQLSRLRREDKRDKKPKKEVYCVPVDSVLTKPTVTGVDTFLLTNITFFYSSVSLCTTHVPGIIIATTQGGVFYVLKVDDLSASVIGYFPLVESTSDPIEVAVTRDFGILAAVKRDGGYCAMNLSDKIPPIDEADLLALERDAETKRTALMIHESWELNSSNDRSPNDSLVKNNFAIGTDEEFKVYKIDQKVSPVTWIEKQFQKQHAKDVEAMKGTKTRIIEEFSQIKKELEKMAEMNDGLTDLEKVATTEFELDSEERNAILEETNNMLQKKRAEIEHEDLIKNFTHSVIKSRCWEMQEVKGRSLLAYDLPIEVSNYPLCPRTQEENRLVDQAKSRRRVEIAVGAFYRKENEKIYKKTSSSESEKGSSEEMVEDEVTSESAKDHLGSAATRFGISTKLLYNQMELFTNDQKLTQAVLIQDLIRKMRSRFNAEFDECLARKRRYIEGIQKRVERINEIIPKLDPNAPLLSMRQYELQPVEEAEKLLECTDEEVDVERYRSPEEIAEMEAAARLEAERLRQEQLDNWRERGLEDMMGGVLEVRREDELKKDIPTPAAVKAGKQEHEMNAEEKKIYRSYLQACKELEEEREKYRKYLEAEVNKNEASIEETKLTINKDVVNLFHTYLKYEIGIEMEELKVRKLRASILQARELENEAKLYSQTKTRIESKVSKLNSIIQQAKELIERLQEDVELITVEDRMMDKSFRKEFHDIHGPAYDIIYKAFKRRPKRLAVEIRSGMEEEEREDGKEESRKKMSSLLTQASLSGNRNPYTEALTQRRSLEAEWAAVQRALSEYDEINKMAEFNIDPAIWERLSKARLKKVTKEMELKNATYHLNSTTTFLQRREKELADAMQELDEVEMARSELKAKIYRMMANVDINILMPQGQVEIEVKPGRLVEDFNTCLLINRKQIEDLNAQVVQLSNEKINHMELIKSYKRRFKMLEWDLREMLMRYEDLVDRKKQITNFTITREIQRYLQNPDYENLVSTELNNSEHTYAQLKANHGKHIDKIEKRIKYFKEKQVRKIKKRNEKLLLNLEQMNISVLEARQVYEQTPYATSDVLRAEACYNSLLRRANLDKLALQQTRELQSLRNELKQLHKTNFPAIPY</sequence>
<feature type="coiled-coil region" evidence="10">
    <location>
        <begin position="1745"/>
        <end position="1772"/>
    </location>
</feature>
<evidence type="ECO:0000313" key="13">
    <source>
        <dbReference type="WBParaSite" id="maker-E.canG7_contigs_3893-snap-gene-0.43-mRNA-1"/>
    </source>
</evidence>
<reference evidence="13" key="1">
    <citation type="submission" date="2022-11" db="UniProtKB">
        <authorList>
            <consortium name="WormBaseParasite"/>
        </authorList>
    </citation>
    <scope>IDENTIFICATION</scope>
</reference>
<feature type="compositionally biased region" description="Basic and acidic residues" evidence="11">
    <location>
        <begin position="1640"/>
        <end position="1656"/>
    </location>
</feature>
<proteinExistence type="inferred from homology"/>
<accession>A0A915EW66</accession>
<evidence type="ECO:0000256" key="8">
    <source>
        <dbReference type="ARBA" id="ARBA00023605"/>
    </source>
</evidence>
<feature type="coiled-coil region" evidence="10">
    <location>
        <begin position="1977"/>
        <end position="2004"/>
    </location>
</feature>
<evidence type="ECO:0000256" key="11">
    <source>
        <dbReference type="SAM" id="MobiDB-lite"/>
    </source>
</evidence>
<name>A0A915EW66_9CEST</name>
<feature type="region of interest" description="Disordered" evidence="11">
    <location>
        <begin position="112"/>
        <end position="131"/>
    </location>
</feature>
<keyword evidence="2" id="KW-0963">Cytoplasm</keyword>
<evidence type="ECO:0000256" key="4">
    <source>
        <dbReference type="ARBA" id="ARBA00022737"/>
    </source>
</evidence>
<dbReference type="Pfam" id="PF25828">
    <property type="entry name" value="CC_Cfap43"/>
    <property type="match status" value="1"/>
</dbReference>
<feature type="coiled-coil region" evidence="10">
    <location>
        <begin position="1471"/>
        <end position="1505"/>
    </location>
</feature>
<evidence type="ECO:0000313" key="12">
    <source>
        <dbReference type="Proteomes" id="UP000887562"/>
    </source>
</evidence>
<keyword evidence="12" id="KW-1185">Reference proteome</keyword>
<feature type="compositionally biased region" description="Basic and acidic residues" evidence="11">
    <location>
        <begin position="115"/>
        <end position="127"/>
    </location>
</feature>
<keyword evidence="5 10" id="KW-0175">Coiled coil</keyword>
<evidence type="ECO:0000256" key="6">
    <source>
        <dbReference type="ARBA" id="ARBA00023212"/>
    </source>
</evidence>
<feature type="region of interest" description="Disordered" evidence="11">
    <location>
        <begin position="1640"/>
        <end position="1672"/>
    </location>
</feature>
<evidence type="ECO:0000256" key="10">
    <source>
        <dbReference type="SAM" id="Coils"/>
    </source>
</evidence>
<keyword evidence="3" id="KW-0853">WD repeat</keyword>
<evidence type="ECO:0000256" key="5">
    <source>
        <dbReference type="ARBA" id="ARBA00023054"/>
    </source>
</evidence>
<feature type="region of interest" description="Disordered" evidence="11">
    <location>
        <begin position="779"/>
        <end position="810"/>
    </location>
</feature>
<feature type="coiled-coil region" evidence="10">
    <location>
        <begin position="1808"/>
        <end position="1835"/>
    </location>
</feature>
<evidence type="ECO:0000256" key="1">
    <source>
        <dbReference type="ARBA" id="ARBA00004430"/>
    </source>
</evidence>
<keyword evidence="4" id="KW-0677">Repeat</keyword>
<feature type="coiled-coil region" evidence="10">
    <location>
        <begin position="1552"/>
        <end position="1600"/>
    </location>
</feature>
<organism evidence="12 13">
    <name type="scientific">Echinococcus canadensis</name>
    <dbReference type="NCBI Taxonomy" id="519352"/>
    <lineage>
        <taxon>Eukaryota</taxon>
        <taxon>Metazoa</taxon>
        <taxon>Spiralia</taxon>
        <taxon>Lophotrochozoa</taxon>
        <taxon>Platyhelminthes</taxon>
        <taxon>Cestoda</taxon>
        <taxon>Eucestoda</taxon>
        <taxon>Cyclophyllidea</taxon>
        <taxon>Taeniidae</taxon>
        <taxon>Echinococcus</taxon>
        <taxon>Echinococcus canadensis group</taxon>
    </lineage>
</organism>
<dbReference type="WBParaSite" id="maker-E.canG7_contigs_3893-snap-gene-0.43-mRNA-1">
    <property type="protein sequence ID" value="maker-E.canG7_contigs_3893-snap-gene-0.43-mRNA-1"/>
    <property type="gene ID" value="EcG7_01214"/>
</dbReference>
<evidence type="ECO:0000256" key="2">
    <source>
        <dbReference type="ARBA" id="ARBA00022490"/>
    </source>
</evidence>
<dbReference type="InterPro" id="IPR036322">
    <property type="entry name" value="WD40_repeat_dom_sf"/>
</dbReference>
<feature type="compositionally biased region" description="Polar residues" evidence="11">
    <location>
        <begin position="1660"/>
        <end position="1672"/>
    </location>
</feature>
<evidence type="ECO:0000256" key="3">
    <source>
        <dbReference type="ARBA" id="ARBA00022574"/>
    </source>
</evidence>
<keyword evidence="7" id="KW-0966">Cell projection</keyword>
<feature type="region of interest" description="Disordered" evidence="11">
    <location>
        <begin position="1262"/>
        <end position="1287"/>
    </location>
</feature>
<dbReference type="InterPro" id="IPR015943">
    <property type="entry name" value="WD40/YVTN_repeat-like_dom_sf"/>
</dbReference>
<keyword evidence="6" id="KW-0206">Cytoskeleton</keyword>
<evidence type="ECO:0000256" key="9">
    <source>
        <dbReference type="ARBA" id="ARBA00023662"/>
    </source>
</evidence>